<dbReference type="Proteomes" id="UP001165590">
    <property type="component" value="Unassembled WGS sequence"/>
</dbReference>
<feature type="region of interest" description="Disordered" evidence="1">
    <location>
        <begin position="27"/>
        <end position="46"/>
    </location>
</feature>
<reference evidence="2" key="1">
    <citation type="journal article" date="2022" name="bioRxiv">
        <title>Discovery and biosynthetic assessment of Streptomyces ortus sp nov. isolated from a deep-sea sponge.</title>
        <authorList>
            <person name="Williams S.E."/>
        </authorList>
    </citation>
    <scope>NUCLEOTIDE SEQUENCE</scope>
    <source>
        <strain evidence="2">A15ISP2-DRY2</strain>
    </source>
</reference>
<dbReference type="RefSeq" id="WP_267026704.1">
    <property type="nucleotide sequence ID" value="NZ_JAIFZO010000002.1"/>
</dbReference>
<protein>
    <submittedName>
        <fullName evidence="2">Uncharacterized protein</fullName>
    </submittedName>
</protein>
<keyword evidence="3" id="KW-1185">Reference proteome</keyword>
<name>A0ABT3V6B6_9ACTN</name>
<proteinExistence type="predicted"/>
<sequence length="137" mass="15604">MQRAIANWRATTTQDVAPEGMRLRRPQKDPAYSRMGDMEGRNPVPGAEKLVHTWHDEHGQPVQGNAYPHIHVIHDPYQGEVRVELRRLKGPESTKVRKPIPEIETVEVAIDKDFRGNLVNEAIEKLAAILRNSGPYR</sequence>
<evidence type="ECO:0000313" key="2">
    <source>
        <dbReference type="EMBL" id="MCX4233803.1"/>
    </source>
</evidence>
<comment type="caution">
    <text evidence="2">The sequence shown here is derived from an EMBL/GenBank/DDBJ whole genome shotgun (WGS) entry which is preliminary data.</text>
</comment>
<evidence type="ECO:0000256" key="1">
    <source>
        <dbReference type="SAM" id="MobiDB-lite"/>
    </source>
</evidence>
<organism evidence="2 3">
    <name type="scientific">Streptomyces ortus</name>
    <dbReference type="NCBI Taxonomy" id="2867268"/>
    <lineage>
        <taxon>Bacteria</taxon>
        <taxon>Bacillati</taxon>
        <taxon>Actinomycetota</taxon>
        <taxon>Actinomycetes</taxon>
        <taxon>Kitasatosporales</taxon>
        <taxon>Streptomycetaceae</taxon>
        <taxon>Streptomyces</taxon>
    </lineage>
</organism>
<evidence type="ECO:0000313" key="3">
    <source>
        <dbReference type="Proteomes" id="UP001165590"/>
    </source>
</evidence>
<gene>
    <name evidence="2" type="ORF">K3769_13665</name>
</gene>
<accession>A0ABT3V6B6</accession>
<dbReference type="EMBL" id="JAIFZO010000002">
    <property type="protein sequence ID" value="MCX4233803.1"/>
    <property type="molecule type" value="Genomic_DNA"/>
</dbReference>